<comment type="caution">
    <text evidence="6">The sequence shown here is derived from an EMBL/GenBank/DDBJ whole genome shotgun (WGS) entry which is preliminary data.</text>
</comment>
<gene>
    <name evidence="6" type="ORF">SAPIO_CDS0997</name>
</gene>
<dbReference type="Pfam" id="PF13639">
    <property type="entry name" value="zf-RING_2"/>
    <property type="match status" value="1"/>
</dbReference>
<feature type="compositionally biased region" description="Basic and acidic residues" evidence="2">
    <location>
        <begin position="491"/>
        <end position="509"/>
    </location>
</feature>
<evidence type="ECO:0000313" key="7">
    <source>
        <dbReference type="Proteomes" id="UP000028545"/>
    </source>
</evidence>
<evidence type="ECO:0000256" key="1">
    <source>
        <dbReference type="PROSITE-ProRule" id="PRU00175"/>
    </source>
</evidence>
<sequence length="521" mass="56127">MATSTVARATKMASTLILSALALTSLPFAAAEDARIKSEVDVPDWVSNSAMVMRLSTFGGGELTPYQYTVVPLTATRGLNKTDDERGTILIEGHMILVDSSNYQQIKDDPIEEIAYLSCDQPSSDTSPTPNEIINTVMATNPLAIVLYTLAGNICSLEGDGLAYESVFSILDSGEAEQTLAFLNGTTEEDNVQVSISGNTTQDIPNAEGDDGGNNSAVAMSVLYSITGLVTVLFLVIIATGTIRAHRYPERYGPRGGYEGRPRQSRAKGIARAVLDTLPIIKFGGPPPGKPDPDLEFQTRSRDSPSTPRSPSPAALQVSMPATTIATPPPAAAANTVPAPKNTTTTRSPASSTTMAQTSTNENEHLGCSICTDDFAVGEDVRVLPCNHKFHPACIDPWLMNVSGTCPLCRLDLRPPGEKEDGVQVDETQMPPPLDLDDSDNDAASATQRSRASRFFDLTRLGHASPEERIQALRQFRHSQVHPSSTTGSETADRGRRSRLADKLRDKFRIRTRPQSPDNRE</sequence>
<dbReference type="EMBL" id="JOWA01000044">
    <property type="protein sequence ID" value="KEZ46135.1"/>
    <property type="molecule type" value="Genomic_DNA"/>
</dbReference>
<feature type="compositionally biased region" description="Basic and acidic residues" evidence="2">
    <location>
        <begin position="291"/>
        <end position="303"/>
    </location>
</feature>
<keyword evidence="1" id="KW-0862">Zinc</keyword>
<evidence type="ECO:0000256" key="3">
    <source>
        <dbReference type="SAM" id="Phobius"/>
    </source>
</evidence>
<feature type="region of interest" description="Disordered" evidence="2">
    <location>
        <begin position="416"/>
        <end position="450"/>
    </location>
</feature>
<feature type="compositionally biased region" description="Polar residues" evidence="2">
    <location>
        <begin position="481"/>
        <end position="490"/>
    </location>
</feature>
<dbReference type="PANTHER" id="PTHR22765:SF416">
    <property type="entry name" value="E3 UBIQUITIN-PROTEIN LIGASE GODZILLA"/>
    <property type="match status" value="1"/>
</dbReference>
<dbReference type="KEGG" id="sapo:SAPIO_CDS0997"/>
<keyword evidence="3" id="KW-1133">Transmembrane helix</keyword>
<evidence type="ECO:0000256" key="4">
    <source>
        <dbReference type="SAM" id="SignalP"/>
    </source>
</evidence>
<dbReference type="GO" id="GO:0005737">
    <property type="term" value="C:cytoplasm"/>
    <property type="evidence" value="ECO:0007669"/>
    <property type="project" value="TreeGrafter"/>
</dbReference>
<evidence type="ECO:0000256" key="2">
    <source>
        <dbReference type="SAM" id="MobiDB-lite"/>
    </source>
</evidence>
<dbReference type="SUPFAM" id="SSF57850">
    <property type="entry name" value="RING/U-box"/>
    <property type="match status" value="1"/>
</dbReference>
<dbReference type="PANTHER" id="PTHR22765">
    <property type="entry name" value="RING FINGER AND PROTEASE ASSOCIATED DOMAIN-CONTAINING"/>
    <property type="match status" value="1"/>
</dbReference>
<organism evidence="6 7">
    <name type="scientific">Pseudallescheria apiosperma</name>
    <name type="common">Scedosporium apiospermum</name>
    <dbReference type="NCBI Taxonomy" id="563466"/>
    <lineage>
        <taxon>Eukaryota</taxon>
        <taxon>Fungi</taxon>
        <taxon>Dikarya</taxon>
        <taxon>Ascomycota</taxon>
        <taxon>Pezizomycotina</taxon>
        <taxon>Sordariomycetes</taxon>
        <taxon>Hypocreomycetidae</taxon>
        <taxon>Microascales</taxon>
        <taxon>Microascaceae</taxon>
        <taxon>Scedosporium</taxon>
    </lineage>
</organism>
<keyword evidence="1" id="KW-0479">Metal-binding</keyword>
<dbReference type="PROSITE" id="PS50089">
    <property type="entry name" value="ZF_RING_2"/>
    <property type="match status" value="1"/>
</dbReference>
<keyword evidence="4" id="KW-0732">Signal</keyword>
<dbReference type="VEuPathDB" id="FungiDB:SAPIO_CDS0997"/>
<feature type="compositionally biased region" description="Low complexity" evidence="2">
    <location>
        <begin position="304"/>
        <end position="313"/>
    </location>
</feature>
<dbReference type="InterPro" id="IPR051826">
    <property type="entry name" value="E3_ubiquitin-ligase_domain"/>
</dbReference>
<dbReference type="SMART" id="SM00184">
    <property type="entry name" value="RING"/>
    <property type="match status" value="1"/>
</dbReference>
<dbReference type="Proteomes" id="UP000028545">
    <property type="component" value="Unassembled WGS sequence"/>
</dbReference>
<name>A0A084GFM3_PSEDA</name>
<dbReference type="Gene3D" id="3.30.40.10">
    <property type="entry name" value="Zinc/RING finger domain, C3HC4 (zinc finger)"/>
    <property type="match status" value="1"/>
</dbReference>
<dbReference type="GeneID" id="27719149"/>
<feature type="chain" id="PRO_5001775605" description="RING-type domain-containing protein" evidence="4">
    <location>
        <begin position="32"/>
        <end position="521"/>
    </location>
</feature>
<dbReference type="OrthoDB" id="8062037at2759"/>
<dbReference type="RefSeq" id="XP_016645934.1">
    <property type="nucleotide sequence ID" value="XM_016783660.1"/>
</dbReference>
<feature type="signal peptide" evidence="4">
    <location>
        <begin position="1"/>
        <end position="31"/>
    </location>
</feature>
<dbReference type="CDD" id="cd16454">
    <property type="entry name" value="RING-H2_PA-TM-RING"/>
    <property type="match status" value="1"/>
</dbReference>
<feature type="compositionally biased region" description="Basic and acidic residues" evidence="2">
    <location>
        <begin position="248"/>
        <end position="262"/>
    </location>
</feature>
<feature type="region of interest" description="Disordered" evidence="2">
    <location>
        <begin position="248"/>
        <end position="267"/>
    </location>
</feature>
<dbReference type="GO" id="GO:0006511">
    <property type="term" value="P:ubiquitin-dependent protein catabolic process"/>
    <property type="evidence" value="ECO:0007669"/>
    <property type="project" value="TreeGrafter"/>
</dbReference>
<reference evidence="6 7" key="1">
    <citation type="journal article" date="2014" name="Genome Announc.">
        <title>Draft genome sequence of the pathogenic fungus Scedosporium apiospermum.</title>
        <authorList>
            <person name="Vandeputte P."/>
            <person name="Ghamrawi S."/>
            <person name="Rechenmann M."/>
            <person name="Iltis A."/>
            <person name="Giraud S."/>
            <person name="Fleury M."/>
            <person name="Thornton C."/>
            <person name="Delhaes L."/>
            <person name="Meyer W."/>
            <person name="Papon N."/>
            <person name="Bouchara J.P."/>
        </authorList>
    </citation>
    <scope>NUCLEOTIDE SEQUENCE [LARGE SCALE GENOMIC DNA]</scope>
    <source>
        <strain evidence="6 7">IHEM 14462</strain>
    </source>
</reference>
<evidence type="ECO:0000313" key="6">
    <source>
        <dbReference type="EMBL" id="KEZ46135.1"/>
    </source>
</evidence>
<dbReference type="GO" id="GO:0008270">
    <property type="term" value="F:zinc ion binding"/>
    <property type="evidence" value="ECO:0007669"/>
    <property type="project" value="UniProtKB-KW"/>
</dbReference>
<dbReference type="HOGENOM" id="CLU_008264_1_0_1"/>
<keyword evidence="3" id="KW-0472">Membrane</keyword>
<dbReference type="GO" id="GO:0061630">
    <property type="term" value="F:ubiquitin protein ligase activity"/>
    <property type="evidence" value="ECO:0007669"/>
    <property type="project" value="TreeGrafter"/>
</dbReference>
<dbReference type="InterPro" id="IPR013083">
    <property type="entry name" value="Znf_RING/FYVE/PHD"/>
</dbReference>
<feature type="region of interest" description="Disordered" evidence="2">
    <location>
        <begin position="280"/>
        <end position="362"/>
    </location>
</feature>
<protein>
    <recommendedName>
        <fullName evidence="5">RING-type domain-containing protein</fullName>
    </recommendedName>
</protein>
<keyword evidence="7" id="KW-1185">Reference proteome</keyword>
<dbReference type="OMA" id="PGCSICT"/>
<proteinExistence type="predicted"/>
<feature type="transmembrane region" description="Helical" evidence="3">
    <location>
        <begin position="222"/>
        <end position="243"/>
    </location>
</feature>
<feature type="compositionally biased region" description="Low complexity" evidence="2">
    <location>
        <begin position="321"/>
        <end position="354"/>
    </location>
</feature>
<keyword evidence="3" id="KW-0812">Transmembrane</keyword>
<evidence type="ECO:0000259" key="5">
    <source>
        <dbReference type="PROSITE" id="PS50089"/>
    </source>
</evidence>
<accession>A0A084GFM3</accession>
<keyword evidence="1" id="KW-0863">Zinc-finger</keyword>
<dbReference type="InterPro" id="IPR001841">
    <property type="entry name" value="Znf_RING"/>
</dbReference>
<feature type="region of interest" description="Disordered" evidence="2">
    <location>
        <begin position="475"/>
        <end position="521"/>
    </location>
</feature>
<dbReference type="AlphaFoldDB" id="A0A084GFM3"/>
<feature type="domain" description="RING-type" evidence="5">
    <location>
        <begin position="368"/>
        <end position="410"/>
    </location>
</feature>